<comment type="similarity">
    <text evidence="7">Belongs to the AcnX type II small subunit family.</text>
</comment>
<evidence type="ECO:0000313" key="13">
    <source>
        <dbReference type="Proteomes" id="UP000062768"/>
    </source>
</evidence>
<accession>A0A089ZDS6</accession>
<sequence length="136" mass="14629">MTSRIIKCRKISRGQAQGKVIISSDPLSFLGGVDPQTGDITDRQHELYQQNISDQILVIPSGKGSTVGSYVIYQMAKNKTAPLAIVALEAEPIIATGAIMASIPMVDQPEENVLKILKKGNRVEVDADAGIIKILD</sequence>
<keyword evidence="3 7" id="KW-0456">Lyase</keyword>
<comment type="subunit">
    <text evidence="6 7">Heterodimer composed of a large subunit (PMDh-L) and a small subunit (PMDh-S).</text>
</comment>
<reference evidence="9" key="1">
    <citation type="submission" date="2013-12" db="EMBL/GenBank/DDBJ databases">
        <title>The complete genome sequence of Methanobacterium sp. BRM9.</title>
        <authorList>
            <consortium name="Pastoral Greenhouse Gas Research Consortium"/>
            <person name="Kelly W.J."/>
            <person name="Leahy S.C."/>
            <person name="Perry R."/>
            <person name="Li D."/>
            <person name="Altermann E."/>
            <person name="Lambie S.C."/>
            <person name="Attwood G.T."/>
        </authorList>
    </citation>
    <scope>NUCLEOTIDE SEQUENCE [LARGE SCALE GENOMIC DNA]</scope>
    <source>
        <strain evidence="9">BRM9</strain>
    </source>
</reference>
<dbReference type="PATRIC" id="fig|2162.10.peg.107"/>
<reference evidence="10" key="2">
    <citation type="submission" date="2014-08" db="EMBL/GenBank/DDBJ databases">
        <authorList>
            <person name="Wibberg D."/>
        </authorList>
    </citation>
    <scope>NUCLEOTIDE SEQUENCE</scope>
</reference>
<proteinExistence type="inferred from homology"/>
<dbReference type="Proteomes" id="UP000062768">
    <property type="component" value="Chromosome I"/>
</dbReference>
<dbReference type="KEGG" id="mfi:DSM1535_1462"/>
<name>A0A089ZDS6_METFO</name>
<dbReference type="PANTHER" id="PTHR36577:SF3">
    <property type="entry name" value="DUF521 DOMAIN PROTEIN (AFU_ORTHOLOGUE AFUA_6G00490)"/>
    <property type="match status" value="1"/>
</dbReference>
<evidence type="ECO:0000256" key="2">
    <source>
        <dbReference type="ARBA" id="ARBA00023229"/>
    </source>
</evidence>
<protein>
    <recommendedName>
        <fullName evidence="7">Phosphomevalonate dehydratase small subunit</fullName>
        <shortName evidence="7">PMDh small subunit</shortName>
        <shortName evidence="7">PMDh-S</shortName>
        <ecNumber evidence="7">4.2.1.182</ecNumber>
    </recommendedName>
</protein>
<evidence type="ECO:0000259" key="8">
    <source>
        <dbReference type="Pfam" id="PF01989"/>
    </source>
</evidence>
<dbReference type="KEGG" id="mfc:BRM9_0139"/>
<dbReference type="EMBL" id="LN734822">
    <property type="protein sequence ID" value="CEL23759.1"/>
    <property type="molecule type" value="Genomic_DNA"/>
</dbReference>
<reference evidence="11" key="3">
    <citation type="submission" date="2014-09" db="EMBL/GenBank/DDBJ databases">
        <authorList>
            <person name="Bishop-Lilly K.A."/>
            <person name="Broomall S.M."/>
            <person name="Chain P.S."/>
            <person name="Chertkov O."/>
            <person name="Coyne S.R."/>
            <person name="Daligault H.E."/>
            <person name="Davenport K.W."/>
            <person name="Erkkila T."/>
            <person name="Frey K.G."/>
            <person name="Gibbons H.S."/>
            <person name="Gu W."/>
            <person name="Jaissle J."/>
            <person name="Johnson S.L."/>
            <person name="Koroleva G.I."/>
            <person name="Ladner J.T."/>
            <person name="Lo C.-C."/>
            <person name="Minogue T.D."/>
            <person name="Munk C."/>
            <person name="Palacios G.F."/>
            <person name="Redden C.L."/>
            <person name="Rosenzweig C.N."/>
            <person name="Scholz M.B."/>
            <person name="Teshima H."/>
            <person name="Xu Y."/>
        </authorList>
    </citation>
    <scope>NUCLEOTIDE SEQUENCE</scope>
    <source>
        <strain evidence="11">Mb9</strain>
    </source>
</reference>
<dbReference type="NCBIfam" id="NF003046">
    <property type="entry name" value="PRK03955.1"/>
    <property type="match status" value="1"/>
</dbReference>
<dbReference type="EC" id="4.2.1.182" evidence="7"/>
<keyword evidence="13" id="KW-1185">Reference proteome</keyword>
<feature type="active site" description="Proton acceptor" evidence="7">
    <location>
        <position position="65"/>
    </location>
</feature>
<evidence type="ECO:0000313" key="9">
    <source>
        <dbReference type="EMBL" id="AIS30970.1"/>
    </source>
</evidence>
<dbReference type="InterPro" id="IPR020794">
    <property type="entry name" value="PMDh_S"/>
</dbReference>
<evidence type="ECO:0000256" key="5">
    <source>
        <dbReference type="ARBA" id="ARBA00045299"/>
    </source>
</evidence>
<dbReference type="SUPFAM" id="SSF52016">
    <property type="entry name" value="LeuD/IlvD-like"/>
    <property type="match status" value="1"/>
</dbReference>
<comment type="pathway">
    <text evidence="1 7">Isoprenoid biosynthesis; isopentenyl diphosphate biosynthesis via mevalonate pathway.</text>
</comment>
<comment type="catalytic activity">
    <reaction evidence="4">
        <text>(R)-5-phosphomevalonate = (2E)-3-methyl-5-phosphooxypent-2-enoate + H2O</text>
        <dbReference type="Rhea" id="RHEA:78975"/>
        <dbReference type="ChEBI" id="CHEBI:15377"/>
        <dbReference type="ChEBI" id="CHEBI:58146"/>
        <dbReference type="ChEBI" id="CHEBI:229665"/>
        <dbReference type="EC" id="4.2.1.182"/>
    </reaction>
    <physiologicalReaction direction="left-to-right" evidence="4">
        <dbReference type="Rhea" id="RHEA:78976"/>
    </physiologicalReaction>
</comment>
<evidence type="ECO:0000313" key="10">
    <source>
        <dbReference type="EMBL" id="CEA13795.1"/>
    </source>
</evidence>
<comment type="function">
    <text evidence="5 7">Component of a hydro-lyase that catalyzes the dehydration of mevalonate 5-phosphate (MVA5P) to form trans-anhydromevalonate 5-phosphate (tAHMP). Involved in the archaeal mevalonate (MVA) pathway, which provides fundamental precursors for isoprenoid biosynthesis, such as isopentenyl diphosphate (IPP) and dimethylallyl diphosphate (DMAPP).</text>
</comment>
<dbReference type="PANTHER" id="PTHR36577">
    <property type="entry name" value="DUF521 DOMAIN PROTEIN (AFU_ORTHOLOGUE AFUA_6G00490)"/>
    <property type="match status" value="1"/>
</dbReference>
<evidence type="ECO:0000256" key="3">
    <source>
        <dbReference type="ARBA" id="ARBA00023239"/>
    </source>
</evidence>
<dbReference type="GO" id="GO:0019287">
    <property type="term" value="P:isopentenyl diphosphate biosynthetic process, mevalonate pathway"/>
    <property type="evidence" value="ECO:0007669"/>
    <property type="project" value="UniProtKB-UniRule"/>
</dbReference>
<dbReference type="EMBL" id="LN515531">
    <property type="protein sequence ID" value="CEA13795.1"/>
    <property type="molecule type" value="Genomic_DNA"/>
</dbReference>
<evidence type="ECO:0000313" key="11">
    <source>
        <dbReference type="EMBL" id="CEL23759.1"/>
    </source>
</evidence>
<dbReference type="CDD" id="cd01356">
    <property type="entry name" value="AcnX_swivel"/>
    <property type="match status" value="1"/>
</dbReference>
<dbReference type="Proteomes" id="UP000029661">
    <property type="component" value="Chromosome"/>
</dbReference>
<evidence type="ECO:0000313" key="12">
    <source>
        <dbReference type="Proteomes" id="UP000029661"/>
    </source>
</evidence>
<dbReference type="STRING" id="2162.BRM9_0139"/>
<dbReference type="InterPro" id="IPR012016">
    <property type="entry name" value="PMDh-S-like"/>
</dbReference>
<evidence type="ECO:0000256" key="6">
    <source>
        <dbReference type="ARBA" id="ARBA00046520"/>
    </source>
</evidence>
<dbReference type="HAMAP" id="MF_00078">
    <property type="entry name" value="PMDh_S"/>
    <property type="match status" value="1"/>
</dbReference>
<evidence type="ECO:0000256" key="4">
    <source>
        <dbReference type="ARBA" id="ARBA00045120"/>
    </source>
</evidence>
<dbReference type="Pfam" id="PF01989">
    <property type="entry name" value="AcnX_swivel_put"/>
    <property type="match status" value="1"/>
</dbReference>
<dbReference type="Gene3D" id="3.50.30.10">
    <property type="entry name" value="Phosphohistidine domain"/>
    <property type="match status" value="1"/>
</dbReference>
<evidence type="ECO:0000256" key="7">
    <source>
        <dbReference type="HAMAP-Rule" id="MF_00078"/>
    </source>
</evidence>
<dbReference type="GO" id="GO:0016836">
    <property type="term" value="F:hydro-lyase activity"/>
    <property type="evidence" value="ECO:0007669"/>
    <property type="project" value="UniProtKB-UniRule"/>
</dbReference>
<dbReference type="InterPro" id="IPR002840">
    <property type="entry name" value="PMDh-S-like_dom"/>
</dbReference>
<gene>
    <name evidence="9" type="ORF">BRM9_0139</name>
    <name evidence="10" type="ORF">DSM1535_1462</name>
    <name evidence="11" type="ORF">MB9_0103</name>
</gene>
<dbReference type="EMBL" id="CP006933">
    <property type="protein sequence ID" value="AIS30970.1"/>
    <property type="molecule type" value="Genomic_DNA"/>
</dbReference>
<feature type="domain" description="Phosphomevalonate dehydratase small subunit-like" evidence="8">
    <location>
        <begin position="27"/>
        <end position="106"/>
    </location>
</feature>
<keyword evidence="2 7" id="KW-0414">Isoprene biosynthesis</keyword>
<organism evidence="9 12">
    <name type="scientific">Methanobacterium formicicum</name>
    <dbReference type="NCBI Taxonomy" id="2162"/>
    <lineage>
        <taxon>Archaea</taxon>
        <taxon>Methanobacteriati</taxon>
        <taxon>Methanobacteriota</taxon>
        <taxon>Methanomada group</taxon>
        <taxon>Methanobacteria</taxon>
        <taxon>Methanobacteriales</taxon>
        <taxon>Methanobacteriaceae</taxon>
        <taxon>Methanobacterium</taxon>
    </lineage>
</organism>
<dbReference type="AlphaFoldDB" id="A0A089ZDS6"/>
<dbReference type="PIRSF" id="PIRSF004966">
    <property type="entry name" value="UCP004966"/>
    <property type="match status" value="1"/>
</dbReference>
<evidence type="ECO:0000256" key="1">
    <source>
        <dbReference type="ARBA" id="ARBA00005092"/>
    </source>
</evidence>